<evidence type="ECO:0000256" key="8">
    <source>
        <dbReference type="ARBA" id="ARBA00023136"/>
    </source>
</evidence>
<dbReference type="PRINTS" id="PR01035">
    <property type="entry name" value="TCRTETA"/>
</dbReference>
<keyword evidence="8 9" id="KW-0472">Membrane</keyword>
<evidence type="ECO:0000256" key="4">
    <source>
        <dbReference type="ARBA" id="ARBA00022448"/>
    </source>
</evidence>
<comment type="subcellular location">
    <subcellularLocation>
        <location evidence="2">Cell membrane</location>
        <topology evidence="2">Multi-pass membrane protein</topology>
    </subcellularLocation>
</comment>
<dbReference type="InterPro" id="IPR005829">
    <property type="entry name" value="Sugar_transporter_CS"/>
</dbReference>
<dbReference type="InterPro" id="IPR001958">
    <property type="entry name" value="Tet-R_TetA/multi-R_MdtG-like"/>
</dbReference>
<dbReference type="EMBL" id="JAXUDK010000004">
    <property type="protein sequence ID" value="MDZ7465392.1"/>
    <property type="molecule type" value="Genomic_DNA"/>
</dbReference>
<dbReference type="PANTHER" id="PTHR23504:SF15">
    <property type="entry name" value="MAJOR FACILITATOR SUPERFAMILY (MFS) PROFILE DOMAIN-CONTAINING PROTEIN"/>
    <property type="match status" value="1"/>
</dbReference>
<feature type="transmembrane region" description="Helical" evidence="9">
    <location>
        <begin position="371"/>
        <end position="389"/>
    </location>
</feature>
<comment type="function">
    <text evidence="1">Resistance to tetracycline by an active tetracycline efflux. This is an energy-dependent process that decreases the accumulation of the antibiotic in whole cells. This protein functions as a metal-tetracycline/H(+) antiporter.</text>
</comment>
<dbReference type="PROSITE" id="PS00216">
    <property type="entry name" value="SUGAR_TRANSPORT_1"/>
    <property type="match status" value="1"/>
</dbReference>
<evidence type="ECO:0000256" key="2">
    <source>
        <dbReference type="ARBA" id="ARBA00004651"/>
    </source>
</evidence>
<keyword evidence="7 9" id="KW-1133">Transmembrane helix</keyword>
<feature type="transmembrane region" description="Helical" evidence="9">
    <location>
        <begin position="251"/>
        <end position="269"/>
    </location>
</feature>
<feature type="transmembrane region" description="Helical" evidence="9">
    <location>
        <begin position="136"/>
        <end position="158"/>
    </location>
</feature>
<evidence type="ECO:0000256" key="9">
    <source>
        <dbReference type="SAM" id="Phobius"/>
    </source>
</evidence>
<dbReference type="Gene3D" id="1.20.1250.20">
    <property type="entry name" value="MFS general substrate transporter like domains"/>
    <property type="match status" value="1"/>
</dbReference>
<comment type="similarity">
    <text evidence="3">Belongs to the major facilitator superfamily. TCR/Tet family.</text>
</comment>
<evidence type="ECO:0000259" key="10">
    <source>
        <dbReference type="PROSITE" id="PS50850"/>
    </source>
</evidence>
<sequence length="396" mass="42455">MLNAIMNRTLSVIFMTIWLDAVGIGLIFPILPQLLKEVMHTADIAHYMGILAALYALMQFIFAPLLGALSDNFGRRPVLLVSLAGAVVNYLIMAFASHLWLLLLGRAIAGLTSANIAVAMAWLTDITPAGKRASRFGLFNATFGAGFIIGPVLGGVLGDYGVRLPFFVAAVLNSANVLLALFALQESRQPARQKMALAGLNPLRPMRWLFSVKGLLTIALVFFFLSATGEVYGICWALWGQDMFHWNGLWIGLSLAAFGVCQTLAQAFLPGPATRLLGERGAILGGIACSSTALIVLSLAQQSWIVFAVMPLIALGGIGTPALQALATRQVQADNQGQLQGVLASTVSLASIVAPLVFSSLYFGFRTWWPGAIWLSVVVLYVFAVPLIYRCTRAPS</sequence>
<feature type="transmembrane region" description="Helical" evidence="9">
    <location>
        <begin position="78"/>
        <end position="101"/>
    </location>
</feature>
<keyword evidence="4" id="KW-0813">Transport</keyword>
<evidence type="ECO:0000256" key="7">
    <source>
        <dbReference type="ARBA" id="ARBA00022989"/>
    </source>
</evidence>
<gene>
    <name evidence="11" type="ORF">U5E74_06865</name>
</gene>
<feature type="transmembrane region" description="Helical" evidence="9">
    <location>
        <begin position="44"/>
        <end position="66"/>
    </location>
</feature>
<feature type="transmembrane region" description="Helical" evidence="9">
    <location>
        <begin position="214"/>
        <end position="239"/>
    </location>
</feature>
<keyword evidence="5" id="KW-1003">Cell membrane</keyword>
<feature type="domain" description="Major facilitator superfamily (MFS) profile" evidence="10">
    <location>
        <begin position="9"/>
        <end position="393"/>
    </location>
</feature>
<organism evidence="11 12">
    <name type="scientific">Raoultella planticola</name>
    <name type="common">Klebsiella planticola</name>
    <dbReference type="NCBI Taxonomy" id="575"/>
    <lineage>
        <taxon>Bacteria</taxon>
        <taxon>Pseudomonadati</taxon>
        <taxon>Pseudomonadota</taxon>
        <taxon>Gammaproteobacteria</taxon>
        <taxon>Enterobacterales</taxon>
        <taxon>Enterobacteriaceae</taxon>
        <taxon>Klebsiella/Raoultella group</taxon>
        <taxon>Raoultella</taxon>
    </lineage>
</organism>
<dbReference type="PROSITE" id="PS50850">
    <property type="entry name" value="MFS"/>
    <property type="match status" value="1"/>
</dbReference>
<dbReference type="InterPro" id="IPR020846">
    <property type="entry name" value="MFS_dom"/>
</dbReference>
<keyword evidence="12" id="KW-1185">Reference proteome</keyword>
<reference evidence="11 12" key="1">
    <citation type="submission" date="2023-12" db="EMBL/GenBank/DDBJ databases">
        <title>N/s.</title>
        <authorList>
            <person name="Dale J."/>
        </authorList>
    </citation>
    <scope>NUCLEOTIDE SEQUENCE [LARGE SCALE GENOMIC DNA]</scope>
    <source>
        <strain evidence="11 12">2023EL-01226</strain>
    </source>
</reference>
<dbReference type="CDD" id="cd17388">
    <property type="entry name" value="MFS_TetA"/>
    <property type="match status" value="1"/>
</dbReference>
<keyword evidence="6 9" id="KW-0812">Transmembrane</keyword>
<dbReference type="Pfam" id="PF07690">
    <property type="entry name" value="MFS_1"/>
    <property type="match status" value="2"/>
</dbReference>
<comment type="caution">
    <text evidence="11">The sequence shown here is derived from an EMBL/GenBank/DDBJ whole genome shotgun (WGS) entry which is preliminary data.</text>
</comment>
<feature type="transmembrane region" description="Helical" evidence="9">
    <location>
        <begin position="305"/>
        <end position="327"/>
    </location>
</feature>
<evidence type="ECO:0000256" key="5">
    <source>
        <dbReference type="ARBA" id="ARBA00022475"/>
    </source>
</evidence>
<evidence type="ECO:0000256" key="6">
    <source>
        <dbReference type="ARBA" id="ARBA00022692"/>
    </source>
</evidence>
<dbReference type="InterPro" id="IPR011701">
    <property type="entry name" value="MFS"/>
</dbReference>
<evidence type="ECO:0000313" key="12">
    <source>
        <dbReference type="Proteomes" id="UP001293169"/>
    </source>
</evidence>
<dbReference type="InterPro" id="IPR036259">
    <property type="entry name" value="MFS_trans_sf"/>
</dbReference>
<accession>A0ABU5LZK0</accession>
<name>A0ABU5LZK0_RAOPL</name>
<dbReference type="Proteomes" id="UP001293169">
    <property type="component" value="Unassembled WGS sequence"/>
</dbReference>
<feature type="transmembrane region" description="Helical" evidence="9">
    <location>
        <begin position="12"/>
        <end position="32"/>
    </location>
</feature>
<evidence type="ECO:0000256" key="1">
    <source>
        <dbReference type="ARBA" id="ARBA00003279"/>
    </source>
</evidence>
<dbReference type="SUPFAM" id="SSF103473">
    <property type="entry name" value="MFS general substrate transporter"/>
    <property type="match status" value="1"/>
</dbReference>
<evidence type="ECO:0000313" key="11">
    <source>
        <dbReference type="EMBL" id="MDZ7465392.1"/>
    </source>
</evidence>
<feature type="transmembrane region" description="Helical" evidence="9">
    <location>
        <begin position="164"/>
        <end position="184"/>
    </location>
</feature>
<dbReference type="PANTHER" id="PTHR23504">
    <property type="entry name" value="MAJOR FACILITATOR SUPERFAMILY DOMAIN-CONTAINING PROTEIN 10"/>
    <property type="match status" value="1"/>
</dbReference>
<feature type="transmembrane region" description="Helical" evidence="9">
    <location>
        <begin position="281"/>
        <end position="299"/>
    </location>
</feature>
<feature type="transmembrane region" description="Helical" evidence="9">
    <location>
        <begin position="339"/>
        <end position="365"/>
    </location>
</feature>
<feature type="transmembrane region" description="Helical" evidence="9">
    <location>
        <begin position="107"/>
        <end position="124"/>
    </location>
</feature>
<protein>
    <submittedName>
        <fullName evidence="11">TCR/Tet family MFS transporter</fullName>
    </submittedName>
</protein>
<evidence type="ECO:0000256" key="3">
    <source>
        <dbReference type="ARBA" id="ARBA00007520"/>
    </source>
</evidence>
<proteinExistence type="inferred from homology"/>